<dbReference type="RefSeq" id="WP_320384544.1">
    <property type="nucleotide sequence ID" value="NZ_JAROCA020000001.1"/>
</dbReference>
<proteinExistence type="predicted"/>
<dbReference type="EMBL" id="JAROCA020000001">
    <property type="protein sequence ID" value="MDY0405590.1"/>
    <property type="molecule type" value="Genomic_DNA"/>
</dbReference>
<evidence type="ECO:0000313" key="2">
    <source>
        <dbReference type="Proteomes" id="UP001228376"/>
    </source>
</evidence>
<dbReference type="Proteomes" id="UP001228376">
    <property type="component" value="Unassembled WGS sequence"/>
</dbReference>
<reference evidence="1 2" key="1">
    <citation type="submission" date="2023-10" db="EMBL/GenBank/DDBJ databases">
        <title>179-bfca-hs.</title>
        <authorList>
            <person name="Miliotis G."/>
            <person name="Sengupta P."/>
            <person name="Hameed A."/>
            <person name="Chuvochina M."/>
            <person name="Mcdonagh F."/>
            <person name="Simpson A.C."/>
            <person name="Singh N.K."/>
            <person name="Rekha P.D."/>
            <person name="Raman K."/>
            <person name="Hugenholtz P."/>
            <person name="Venkateswaran K."/>
        </authorList>
    </citation>
    <scope>NUCLEOTIDE SEQUENCE [LARGE SCALE GENOMIC DNA]</scope>
    <source>
        <strain evidence="1 2">179-BFC-A-HS</strain>
    </source>
</reference>
<comment type="caution">
    <text evidence="1">The sequence shown here is derived from an EMBL/GenBank/DDBJ whole genome shotgun (WGS) entry which is preliminary data.</text>
</comment>
<sequence>METLDGKELEKAIRQTEMYLPIESQSFKHLRKKAYAYGFISEAQIQKEWVD</sequence>
<keyword evidence="2" id="KW-1185">Reference proteome</keyword>
<accession>A0ABU5CHA2</accession>
<gene>
    <name evidence="1" type="ORF">P5G51_009440</name>
</gene>
<organism evidence="1 2">
    <name type="scientific">Tigheibacillus jepli</name>
    <dbReference type="NCBI Taxonomy" id="3035914"/>
    <lineage>
        <taxon>Bacteria</taxon>
        <taxon>Bacillati</taxon>
        <taxon>Bacillota</taxon>
        <taxon>Bacilli</taxon>
        <taxon>Bacillales</taxon>
        <taxon>Bacillaceae</taxon>
        <taxon>Tigheibacillus</taxon>
    </lineage>
</organism>
<evidence type="ECO:0000313" key="1">
    <source>
        <dbReference type="EMBL" id="MDY0405590.1"/>
    </source>
</evidence>
<name>A0ABU5CHA2_9BACI</name>
<protein>
    <submittedName>
        <fullName evidence="1">Uncharacterized protein</fullName>
    </submittedName>
</protein>